<dbReference type="InterPro" id="IPR007311">
    <property type="entry name" value="ST7"/>
</dbReference>
<protein>
    <submittedName>
        <fullName evidence="7">Uncharacterized protein</fullName>
    </submittedName>
</protein>
<accession>V4B1E3</accession>
<dbReference type="Pfam" id="PF04184">
    <property type="entry name" value="ST7"/>
    <property type="match status" value="1"/>
</dbReference>
<evidence type="ECO:0000256" key="4">
    <source>
        <dbReference type="ARBA" id="ARBA00022989"/>
    </source>
</evidence>
<proteinExistence type="inferred from homology"/>
<evidence type="ECO:0000256" key="6">
    <source>
        <dbReference type="SAM" id="Phobius"/>
    </source>
</evidence>
<keyword evidence="3 6" id="KW-0812">Transmembrane</keyword>
<reference evidence="7 8" key="1">
    <citation type="journal article" date="2013" name="Nature">
        <title>Insights into bilaterian evolution from three spiralian genomes.</title>
        <authorList>
            <person name="Simakov O."/>
            <person name="Marletaz F."/>
            <person name="Cho S.J."/>
            <person name="Edsinger-Gonzales E."/>
            <person name="Havlak P."/>
            <person name="Hellsten U."/>
            <person name="Kuo D.H."/>
            <person name="Larsson T."/>
            <person name="Lv J."/>
            <person name="Arendt D."/>
            <person name="Savage R."/>
            <person name="Osoegawa K."/>
            <person name="de Jong P."/>
            <person name="Grimwood J."/>
            <person name="Chapman J.A."/>
            <person name="Shapiro H."/>
            <person name="Aerts A."/>
            <person name="Otillar R.P."/>
            <person name="Terry A.Y."/>
            <person name="Boore J.L."/>
            <person name="Grigoriev I.V."/>
            <person name="Lindberg D.R."/>
            <person name="Seaver E.C."/>
            <person name="Weisblat D.A."/>
            <person name="Putnam N.H."/>
            <person name="Rokhsar D.S."/>
        </authorList>
    </citation>
    <scope>NUCLEOTIDE SEQUENCE [LARGE SCALE GENOMIC DNA]</scope>
</reference>
<comment type="subcellular location">
    <subcellularLocation>
        <location evidence="1">Membrane</location>
        <topology evidence="1">Multi-pass membrane protein</topology>
    </subcellularLocation>
</comment>
<name>V4B1E3_LOTGI</name>
<dbReference type="GO" id="GO:0016020">
    <property type="term" value="C:membrane"/>
    <property type="evidence" value="ECO:0007669"/>
    <property type="project" value="UniProtKB-SubCell"/>
</dbReference>
<evidence type="ECO:0000256" key="3">
    <source>
        <dbReference type="ARBA" id="ARBA00022692"/>
    </source>
</evidence>
<keyword evidence="4 6" id="KW-1133">Transmembrane helix</keyword>
<dbReference type="HOGENOM" id="CLU_207391_0_0_1"/>
<dbReference type="RefSeq" id="XP_009048176.1">
    <property type="nucleotide sequence ID" value="XM_009049928.1"/>
</dbReference>
<dbReference type="Proteomes" id="UP000030746">
    <property type="component" value="Unassembled WGS sequence"/>
</dbReference>
<gene>
    <name evidence="7" type="ORF">LOTGIDRAFT_139866</name>
</gene>
<dbReference type="KEGG" id="lgi:LOTGIDRAFT_139866"/>
<dbReference type="CTD" id="20234242"/>
<evidence type="ECO:0000256" key="2">
    <source>
        <dbReference type="ARBA" id="ARBA00009751"/>
    </source>
</evidence>
<evidence type="ECO:0000313" key="8">
    <source>
        <dbReference type="Proteomes" id="UP000030746"/>
    </source>
</evidence>
<dbReference type="EMBL" id="KB200538">
    <property type="protein sequence ID" value="ESP01126.1"/>
    <property type="molecule type" value="Genomic_DNA"/>
</dbReference>
<comment type="similarity">
    <text evidence="2">Belongs to the ST7 family.</text>
</comment>
<feature type="transmembrane region" description="Helical" evidence="6">
    <location>
        <begin position="15"/>
        <end position="38"/>
    </location>
</feature>
<evidence type="ECO:0000256" key="5">
    <source>
        <dbReference type="ARBA" id="ARBA00023136"/>
    </source>
</evidence>
<dbReference type="AlphaFoldDB" id="V4B1E3"/>
<organism evidence="7 8">
    <name type="scientific">Lottia gigantea</name>
    <name type="common">Giant owl limpet</name>
    <dbReference type="NCBI Taxonomy" id="225164"/>
    <lineage>
        <taxon>Eukaryota</taxon>
        <taxon>Metazoa</taxon>
        <taxon>Spiralia</taxon>
        <taxon>Lophotrochozoa</taxon>
        <taxon>Mollusca</taxon>
        <taxon>Gastropoda</taxon>
        <taxon>Patellogastropoda</taxon>
        <taxon>Lottioidea</taxon>
        <taxon>Lottiidae</taxon>
        <taxon>Lottia</taxon>
    </lineage>
</organism>
<keyword evidence="8" id="KW-1185">Reference proteome</keyword>
<dbReference type="GeneID" id="20234242"/>
<evidence type="ECO:0000256" key="1">
    <source>
        <dbReference type="ARBA" id="ARBA00004141"/>
    </source>
</evidence>
<sequence>MAGFLSRFFEKLKSWIAWSWTYLWAVWFILVMFVIYILRGPLKLSKFYKNLNQFV</sequence>
<keyword evidence="5 6" id="KW-0472">Membrane</keyword>
<evidence type="ECO:0000313" key="7">
    <source>
        <dbReference type="EMBL" id="ESP01126.1"/>
    </source>
</evidence>
<dbReference type="OrthoDB" id="10026508at2759"/>